<protein>
    <recommendedName>
        <fullName evidence="3">histidine kinase</fullName>
        <ecNumber evidence="3">2.7.13.3</ecNumber>
    </recommendedName>
</protein>
<dbReference type="Gene3D" id="1.10.287.130">
    <property type="match status" value="1"/>
</dbReference>
<evidence type="ECO:0000256" key="6">
    <source>
        <dbReference type="ARBA" id="ARBA00022692"/>
    </source>
</evidence>
<keyword evidence="4" id="KW-0597">Phosphoprotein</keyword>
<dbReference type="Pfam" id="PF08521">
    <property type="entry name" value="2CSK_N"/>
    <property type="match status" value="1"/>
</dbReference>
<comment type="subcellular location">
    <subcellularLocation>
        <location evidence="2">Membrane</location>
    </subcellularLocation>
</comment>
<dbReference type="InterPro" id="IPR003594">
    <property type="entry name" value="HATPase_dom"/>
</dbReference>
<accession>A0A940YCY9</accession>
<keyword evidence="15" id="KW-1185">Reference proteome</keyword>
<organism evidence="14 15">
    <name type="scientific">Ideonella alba</name>
    <dbReference type="NCBI Taxonomy" id="2824118"/>
    <lineage>
        <taxon>Bacteria</taxon>
        <taxon>Pseudomonadati</taxon>
        <taxon>Pseudomonadota</taxon>
        <taxon>Betaproteobacteria</taxon>
        <taxon>Burkholderiales</taxon>
        <taxon>Sphaerotilaceae</taxon>
        <taxon>Ideonella</taxon>
    </lineage>
</organism>
<dbReference type="InterPro" id="IPR050428">
    <property type="entry name" value="TCS_sensor_his_kinase"/>
</dbReference>
<dbReference type="PROSITE" id="PS50885">
    <property type="entry name" value="HAMP"/>
    <property type="match status" value="1"/>
</dbReference>
<evidence type="ECO:0000256" key="11">
    <source>
        <dbReference type="SAM" id="Phobius"/>
    </source>
</evidence>
<evidence type="ECO:0000313" key="14">
    <source>
        <dbReference type="EMBL" id="MBQ0933298.1"/>
    </source>
</evidence>
<dbReference type="InterPro" id="IPR036097">
    <property type="entry name" value="HisK_dim/P_sf"/>
</dbReference>
<dbReference type="SMART" id="SM00388">
    <property type="entry name" value="HisKA"/>
    <property type="match status" value="1"/>
</dbReference>
<evidence type="ECO:0000259" key="12">
    <source>
        <dbReference type="PROSITE" id="PS50109"/>
    </source>
</evidence>
<feature type="domain" description="HAMP" evidence="13">
    <location>
        <begin position="205"/>
        <end position="257"/>
    </location>
</feature>
<feature type="transmembrane region" description="Helical" evidence="11">
    <location>
        <begin position="181"/>
        <end position="204"/>
    </location>
</feature>
<comment type="caution">
    <text evidence="14">The sequence shown here is derived from an EMBL/GenBank/DDBJ whole genome shotgun (WGS) entry which is preliminary data.</text>
</comment>
<evidence type="ECO:0000256" key="9">
    <source>
        <dbReference type="ARBA" id="ARBA00023012"/>
    </source>
</evidence>
<dbReference type="SMART" id="SM00387">
    <property type="entry name" value="HATPase_c"/>
    <property type="match status" value="1"/>
</dbReference>
<evidence type="ECO:0000256" key="5">
    <source>
        <dbReference type="ARBA" id="ARBA00022679"/>
    </source>
</evidence>
<comment type="catalytic activity">
    <reaction evidence="1">
        <text>ATP + protein L-histidine = ADP + protein N-phospho-L-histidine.</text>
        <dbReference type="EC" id="2.7.13.3"/>
    </reaction>
</comment>
<evidence type="ECO:0000313" key="15">
    <source>
        <dbReference type="Proteomes" id="UP000676246"/>
    </source>
</evidence>
<dbReference type="Pfam" id="PF00512">
    <property type="entry name" value="HisKA"/>
    <property type="match status" value="1"/>
</dbReference>
<dbReference type="GO" id="GO:0000155">
    <property type="term" value="F:phosphorelay sensor kinase activity"/>
    <property type="evidence" value="ECO:0007669"/>
    <property type="project" value="InterPro"/>
</dbReference>
<dbReference type="EMBL" id="JAGQDD010000026">
    <property type="protein sequence ID" value="MBQ0933298.1"/>
    <property type="molecule type" value="Genomic_DNA"/>
</dbReference>
<dbReference type="InterPro" id="IPR013727">
    <property type="entry name" value="2CSK_N"/>
</dbReference>
<sequence>MNGLRHLARLPGARSLHRQLLLWLLLPQVVLWLAAAGFTYKLAGHYVQEAIDASLVQASRALARQIKPTATGLYIDFPRSAQEILEADPSDRVLYAVSSPPGQFLIGTPNLPVPDIPEPRLGEPYHYDSLLPDPARTEAAPEPVRMVALYLPFAAEGASDGMMLVQVGRSRANREELARRILVDTALPLSALVVLMTLIVWAGIRAGLQPLDQLQQRVQGQTANDLAPIEIEAAPPEVRSLARAINTLLAEVQHSVAAQKRFISDAAHQLRTPLAGLKSQTELALREATDPALQARLTRVHESAARSAHLVNQLLTLARAEPESASRQDRAVLDLARLARELTAEWVPRALAAGVDLGYDEPEPAPPPEDTQVEGIALLLREALHNLIDNAVRYAGAGRVVTVRVRQGGGQVCMEVEDDGPGLSEPDRERMFERFTRARHDGSGCGLGLAIVREIVERHAGQVRLLPASPRGLLARACLPQVAGGGPARVSPERS</sequence>
<dbReference type="InterPro" id="IPR003660">
    <property type="entry name" value="HAMP_dom"/>
</dbReference>
<dbReference type="Gene3D" id="3.30.565.10">
    <property type="entry name" value="Histidine kinase-like ATPase, C-terminal domain"/>
    <property type="match status" value="1"/>
</dbReference>
<proteinExistence type="predicted"/>
<evidence type="ECO:0000256" key="7">
    <source>
        <dbReference type="ARBA" id="ARBA00022777"/>
    </source>
</evidence>
<evidence type="ECO:0000256" key="2">
    <source>
        <dbReference type="ARBA" id="ARBA00004370"/>
    </source>
</evidence>
<dbReference type="PRINTS" id="PR00344">
    <property type="entry name" value="BCTRLSENSOR"/>
</dbReference>
<feature type="domain" description="Histidine kinase" evidence="12">
    <location>
        <begin position="265"/>
        <end position="483"/>
    </location>
</feature>
<dbReference type="InterPro" id="IPR005467">
    <property type="entry name" value="His_kinase_dom"/>
</dbReference>
<dbReference type="RefSeq" id="WP_210856965.1">
    <property type="nucleotide sequence ID" value="NZ_JAGQDD010000026.1"/>
</dbReference>
<evidence type="ECO:0000256" key="1">
    <source>
        <dbReference type="ARBA" id="ARBA00000085"/>
    </source>
</evidence>
<evidence type="ECO:0000256" key="4">
    <source>
        <dbReference type="ARBA" id="ARBA00022553"/>
    </source>
</evidence>
<dbReference type="Pfam" id="PF02518">
    <property type="entry name" value="HATPase_c"/>
    <property type="match status" value="1"/>
</dbReference>
<dbReference type="CDD" id="cd00082">
    <property type="entry name" value="HisKA"/>
    <property type="match status" value="1"/>
</dbReference>
<dbReference type="Proteomes" id="UP000676246">
    <property type="component" value="Unassembled WGS sequence"/>
</dbReference>
<dbReference type="GO" id="GO:0005886">
    <property type="term" value="C:plasma membrane"/>
    <property type="evidence" value="ECO:0007669"/>
    <property type="project" value="TreeGrafter"/>
</dbReference>
<reference evidence="14 15" key="1">
    <citation type="submission" date="2021-04" db="EMBL/GenBank/DDBJ databases">
        <title>The genome sequence of Ideonella sp. 3Y2.</title>
        <authorList>
            <person name="Liu Y."/>
        </authorList>
    </citation>
    <scope>NUCLEOTIDE SEQUENCE [LARGE SCALE GENOMIC DNA]</scope>
    <source>
        <strain evidence="14 15">3Y2</strain>
    </source>
</reference>
<dbReference type="InterPro" id="IPR004358">
    <property type="entry name" value="Sig_transdc_His_kin-like_C"/>
</dbReference>
<keyword evidence="10 11" id="KW-0472">Membrane</keyword>
<name>A0A940YCY9_9BURK</name>
<dbReference type="AlphaFoldDB" id="A0A940YCY9"/>
<dbReference type="CDD" id="cd00075">
    <property type="entry name" value="HATPase"/>
    <property type="match status" value="1"/>
</dbReference>
<keyword evidence="7 14" id="KW-0418">Kinase</keyword>
<dbReference type="PANTHER" id="PTHR45436:SF1">
    <property type="entry name" value="SENSOR PROTEIN QSEC"/>
    <property type="match status" value="1"/>
</dbReference>
<evidence type="ECO:0000259" key="13">
    <source>
        <dbReference type="PROSITE" id="PS50885"/>
    </source>
</evidence>
<keyword evidence="6 11" id="KW-0812">Transmembrane</keyword>
<evidence type="ECO:0000256" key="3">
    <source>
        <dbReference type="ARBA" id="ARBA00012438"/>
    </source>
</evidence>
<dbReference type="SUPFAM" id="SSF55874">
    <property type="entry name" value="ATPase domain of HSP90 chaperone/DNA topoisomerase II/histidine kinase"/>
    <property type="match status" value="1"/>
</dbReference>
<dbReference type="EC" id="2.7.13.3" evidence="3"/>
<dbReference type="PROSITE" id="PS50109">
    <property type="entry name" value="HIS_KIN"/>
    <property type="match status" value="1"/>
</dbReference>
<keyword evidence="9" id="KW-0902">Two-component regulatory system</keyword>
<dbReference type="PANTHER" id="PTHR45436">
    <property type="entry name" value="SENSOR HISTIDINE KINASE YKOH"/>
    <property type="match status" value="1"/>
</dbReference>
<evidence type="ECO:0000256" key="8">
    <source>
        <dbReference type="ARBA" id="ARBA00022989"/>
    </source>
</evidence>
<evidence type="ECO:0000256" key="10">
    <source>
        <dbReference type="ARBA" id="ARBA00023136"/>
    </source>
</evidence>
<dbReference type="InterPro" id="IPR036890">
    <property type="entry name" value="HATPase_C_sf"/>
</dbReference>
<dbReference type="InterPro" id="IPR003661">
    <property type="entry name" value="HisK_dim/P_dom"/>
</dbReference>
<keyword evidence="8 11" id="KW-1133">Transmembrane helix</keyword>
<keyword evidence="5" id="KW-0808">Transferase</keyword>
<dbReference type="SUPFAM" id="SSF47384">
    <property type="entry name" value="Homodimeric domain of signal transducing histidine kinase"/>
    <property type="match status" value="1"/>
</dbReference>
<feature type="transmembrane region" description="Helical" evidence="11">
    <location>
        <begin position="20"/>
        <end position="40"/>
    </location>
</feature>
<gene>
    <name evidence="14" type="ORF">KAK03_22725</name>
</gene>